<evidence type="ECO:0000313" key="10">
    <source>
        <dbReference type="EMBL" id="HAV92745.1"/>
    </source>
</evidence>
<accession>A0A350HB29</accession>
<dbReference type="AlphaFoldDB" id="A0A350HB29"/>
<dbReference type="Gene3D" id="3.10.580.10">
    <property type="entry name" value="CBS-domain"/>
    <property type="match status" value="1"/>
</dbReference>
<dbReference type="Pfam" id="PF00571">
    <property type="entry name" value="CBS"/>
    <property type="match status" value="2"/>
</dbReference>
<dbReference type="InterPro" id="IPR000644">
    <property type="entry name" value="CBS_dom"/>
</dbReference>
<dbReference type="SUPFAM" id="SSF54631">
    <property type="entry name" value="CBS-domain pair"/>
    <property type="match status" value="1"/>
</dbReference>
<evidence type="ECO:0000256" key="3">
    <source>
        <dbReference type="ARBA" id="ARBA00022737"/>
    </source>
</evidence>
<evidence type="ECO:0000256" key="4">
    <source>
        <dbReference type="ARBA" id="ARBA00022989"/>
    </source>
</evidence>
<dbReference type="PANTHER" id="PTHR22777">
    <property type="entry name" value="HEMOLYSIN-RELATED"/>
    <property type="match status" value="1"/>
</dbReference>
<feature type="transmembrane region" description="Helical" evidence="8">
    <location>
        <begin position="91"/>
        <end position="110"/>
    </location>
</feature>
<reference evidence="10 11" key="1">
    <citation type="journal article" date="2018" name="Nat. Biotechnol.">
        <title>A standardized bacterial taxonomy based on genome phylogeny substantially revises the tree of life.</title>
        <authorList>
            <person name="Parks D.H."/>
            <person name="Chuvochina M."/>
            <person name="Waite D.W."/>
            <person name="Rinke C."/>
            <person name="Skarshewski A."/>
            <person name="Chaumeil P.A."/>
            <person name="Hugenholtz P."/>
        </authorList>
    </citation>
    <scope>NUCLEOTIDE SEQUENCE [LARGE SCALE GENOMIC DNA]</scope>
    <source>
        <strain evidence="10">UBA9956</strain>
    </source>
</reference>
<proteinExistence type="predicted"/>
<dbReference type="PROSITE" id="PS51371">
    <property type="entry name" value="CBS"/>
    <property type="match status" value="1"/>
</dbReference>
<feature type="transmembrane region" description="Helical" evidence="8">
    <location>
        <begin position="122"/>
        <end position="146"/>
    </location>
</feature>
<evidence type="ECO:0000256" key="5">
    <source>
        <dbReference type="ARBA" id="ARBA00023122"/>
    </source>
</evidence>
<comment type="caution">
    <text evidence="10">The sequence shown here is derived from an EMBL/GenBank/DDBJ whole genome shotgun (WGS) entry which is preliminary data.</text>
</comment>
<dbReference type="GO" id="GO:0005886">
    <property type="term" value="C:plasma membrane"/>
    <property type="evidence" value="ECO:0007669"/>
    <property type="project" value="TreeGrafter"/>
</dbReference>
<gene>
    <name evidence="10" type="ORF">DCW38_06150</name>
</gene>
<dbReference type="Pfam" id="PF01595">
    <property type="entry name" value="CNNM"/>
    <property type="match status" value="1"/>
</dbReference>
<evidence type="ECO:0000256" key="6">
    <source>
        <dbReference type="ARBA" id="ARBA00023136"/>
    </source>
</evidence>
<name>A0A350HB29_UNCW3</name>
<evidence type="ECO:0000313" key="11">
    <source>
        <dbReference type="Proteomes" id="UP000264062"/>
    </source>
</evidence>
<keyword evidence="3" id="KW-0677">Repeat</keyword>
<dbReference type="PANTHER" id="PTHR22777:SF17">
    <property type="entry name" value="UPF0053 PROTEIN SLL0260"/>
    <property type="match status" value="1"/>
</dbReference>
<evidence type="ECO:0000256" key="7">
    <source>
        <dbReference type="PROSITE-ProRule" id="PRU00703"/>
    </source>
</evidence>
<keyword evidence="4 8" id="KW-1133">Transmembrane helix</keyword>
<keyword evidence="6 8" id="KW-0472">Membrane</keyword>
<organism evidence="10 11">
    <name type="scientific">candidate division WOR-3 bacterium</name>
    <dbReference type="NCBI Taxonomy" id="2052148"/>
    <lineage>
        <taxon>Bacteria</taxon>
        <taxon>Bacteria division WOR-3</taxon>
    </lineage>
</organism>
<evidence type="ECO:0000259" key="9">
    <source>
        <dbReference type="PROSITE" id="PS51371"/>
    </source>
</evidence>
<dbReference type="CDD" id="cd04590">
    <property type="entry name" value="CBS_pair_CorC_HlyC_assoc"/>
    <property type="match status" value="1"/>
</dbReference>
<evidence type="ECO:0000256" key="2">
    <source>
        <dbReference type="ARBA" id="ARBA00022692"/>
    </source>
</evidence>
<comment type="subcellular location">
    <subcellularLocation>
        <location evidence="1">Membrane</location>
        <topology evidence="1">Multi-pass membrane protein</topology>
    </subcellularLocation>
</comment>
<dbReference type="EMBL" id="DMZY01000182">
    <property type="protein sequence ID" value="HAV92745.1"/>
    <property type="molecule type" value="Genomic_DNA"/>
</dbReference>
<feature type="domain" description="CBS" evidence="9">
    <location>
        <begin position="258"/>
        <end position="314"/>
    </location>
</feature>
<dbReference type="InterPro" id="IPR002550">
    <property type="entry name" value="CNNM"/>
</dbReference>
<dbReference type="InterPro" id="IPR046342">
    <property type="entry name" value="CBS_dom_sf"/>
</dbReference>
<keyword evidence="2 8" id="KW-0812">Transmembrane</keyword>
<protein>
    <recommendedName>
        <fullName evidence="9">CBS domain-containing protein</fullName>
    </recommendedName>
</protein>
<dbReference type="Proteomes" id="UP000264062">
    <property type="component" value="Unassembled WGS sequence"/>
</dbReference>
<evidence type="ECO:0000256" key="8">
    <source>
        <dbReference type="SAM" id="Phobius"/>
    </source>
</evidence>
<feature type="transmembrane region" description="Helical" evidence="8">
    <location>
        <begin position="57"/>
        <end position="79"/>
    </location>
</feature>
<sequence>MFLLIFLLIMLMAGSFIFSGSETAFFSLSELEIKRLIREKHPLSRILKDLSRNKTPFLSSLLFFNTLTNIAFASLSYLFFERMGIGGNEYILLKVLAITLILLMFCEITPKALALAKRDSFIYLLIPSYMLFLVSYPLMSAFGKIFKHERANRKSKFKSEMKDVLSYLKENESHVRDEVEFLEKYNQLKHKEIYSICVKREGIIYLKSTATLVQAGALFKKYRLSRIPIVIEDVDTIVGIFHIKDMIHLSGDAGMKDILRKAHKIDYRTPVFKVMNYFLKNKTHIAILVDSLGKTLGLVTLQDIVDDIIKPLQEDE</sequence>
<dbReference type="InterPro" id="IPR044751">
    <property type="entry name" value="Ion_transp-like_CBS"/>
</dbReference>
<keyword evidence="5 7" id="KW-0129">CBS domain</keyword>
<evidence type="ECO:0000256" key="1">
    <source>
        <dbReference type="ARBA" id="ARBA00004141"/>
    </source>
</evidence>